<keyword evidence="1" id="KW-0812">Transmembrane</keyword>
<reference evidence="3" key="1">
    <citation type="journal article" date="2013" name="Nat. Genet.">
        <title>The Capsella rubella genome and the genomic consequences of rapid mating system evolution.</title>
        <authorList>
            <person name="Slotte T."/>
            <person name="Hazzouri K.M."/>
            <person name="Agren J.A."/>
            <person name="Koenig D."/>
            <person name="Maumus F."/>
            <person name="Guo Y.L."/>
            <person name="Steige K."/>
            <person name="Platts A.E."/>
            <person name="Escobar J.S."/>
            <person name="Newman L.K."/>
            <person name="Wang W."/>
            <person name="Mandakova T."/>
            <person name="Vello E."/>
            <person name="Smith L.M."/>
            <person name="Henz S.R."/>
            <person name="Steffen J."/>
            <person name="Takuno S."/>
            <person name="Brandvain Y."/>
            <person name="Coop G."/>
            <person name="Andolfatto P."/>
            <person name="Hu T.T."/>
            <person name="Blanchette M."/>
            <person name="Clark R.M."/>
            <person name="Quesneville H."/>
            <person name="Nordborg M."/>
            <person name="Gaut B.S."/>
            <person name="Lysak M.A."/>
            <person name="Jenkins J."/>
            <person name="Grimwood J."/>
            <person name="Chapman J."/>
            <person name="Prochnik S."/>
            <person name="Shu S."/>
            <person name="Rokhsar D."/>
            <person name="Schmutz J."/>
            <person name="Weigel D."/>
            <person name="Wright S.I."/>
        </authorList>
    </citation>
    <scope>NUCLEOTIDE SEQUENCE [LARGE SCALE GENOMIC DNA]</scope>
    <source>
        <strain evidence="3">cv. Monte Gargano</strain>
    </source>
</reference>
<dbReference type="STRING" id="81985.R0H9X2"/>
<sequence>MTSLTKIQVYPRILEHRLFIRDPIRVVCRLNSRERSNRVCVHRCETDSGEKKVERRRKVVKSNGLWSSLKSGVLGFSKLGFLSKDEYNHKVEKLEMVFSKIAVQIARYIVTMTSTGAILLIGFQLSELIRVMLLLLEVRED</sequence>
<evidence type="ECO:0000256" key="1">
    <source>
        <dbReference type="SAM" id="Phobius"/>
    </source>
</evidence>
<proteinExistence type="predicted"/>
<evidence type="ECO:0000313" key="3">
    <source>
        <dbReference type="Proteomes" id="UP000029121"/>
    </source>
</evidence>
<gene>
    <name evidence="2" type="ORF">CARUB_v10019631mg</name>
</gene>
<name>R0H9X2_9BRAS</name>
<dbReference type="EMBL" id="KB870809">
    <property type="protein sequence ID" value="EOA26194.1"/>
    <property type="molecule type" value="Genomic_DNA"/>
</dbReference>
<accession>R0H9X2</accession>
<protein>
    <submittedName>
        <fullName evidence="2">Uncharacterized protein</fullName>
    </submittedName>
</protein>
<evidence type="ECO:0000313" key="2">
    <source>
        <dbReference type="EMBL" id="EOA26194.1"/>
    </source>
</evidence>
<dbReference type="AlphaFoldDB" id="R0H9X2"/>
<feature type="transmembrane region" description="Helical" evidence="1">
    <location>
        <begin position="105"/>
        <end position="125"/>
    </location>
</feature>
<organism evidence="2 3">
    <name type="scientific">Capsella rubella</name>
    <dbReference type="NCBI Taxonomy" id="81985"/>
    <lineage>
        <taxon>Eukaryota</taxon>
        <taxon>Viridiplantae</taxon>
        <taxon>Streptophyta</taxon>
        <taxon>Embryophyta</taxon>
        <taxon>Tracheophyta</taxon>
        <taxon>Spermatophyta</taxon>
        <taxon>Magnoliopsida</taxon>
        <taxon>eudicotyledons</taxon>
        <taxon>Gunneridae</taxon>
        <taxon>Pentapetalae</taxon>
        <taxon>rosids</taxon>
        <taxon>malvids</taxon>
        <taxon>Brassicales</taxon>
        <taxon>Brassicaceae</taxon>
        <taxon>Camelineae</taxon>
        <taxon>Capsella</taxon>
    </lineage>
</organism>
<keyword evidence="1" id="KW-1133">Transmembrane helix</keyword>
<keyword evidence="3" id="KW-1185">Reference proteome</keyword>
<keyword evidence="1" id="KW-0472">Membrane</keyword>
<dbReference type="eggNOG" id="KOG0725">
    <property type="taxonomic scope" value="Eukaryota"/>
</dbReference>
<dbReference type="Proteomes" id="UP000029121">
    <property type="component" value="Unassembled WGS sequence"/>
</dbReference>